<feature type="signal peptide" evidence="1">
    <location>
        <begin position="1"/>
        <end position="21"/>
    </location>
</feature>
<dbReference type="PANTHER" id="PTHR42941:SF1">
    <property type="entry name" value="SLL1037 PROTEIN"/>
    <property type="match status" value="1"/>
</dbReference>
<dbReference type="AlphaFoldDB" id="A6TX53"/>
<dbReference type="STRING" id="293826.Amet_4703"/>
<dbReference type="RefSeq" id="WP_012065656.1">
    <property type="nucleotide sequence ID" value="NC_009633.1"/>
</dbReference>
<dbReference type="OrthoDB" id="9776669at2"/>
<accession>A6TX53</accession>
<name>A6TX53_ALKMQ</name>
<gene>
    <name evidence="2" type="ordered locus">Amet_4703</name>
</gene>
<dbReference type="CDD" id="cd13567">
    <property type="entry name" value="PBP2_TtGluBP"/>
    <property type="match status" value="1"/>
</dbReference>
<evidence type="ECO:0000256" key="1">
    <source>
        <dbReference type="SAM" id="SignalP"/>
    </source>
</evidence>
<dbReference type="SUPFAM" id="SSF53850">
    <property type="entry name" value="Periplasmic binding protein-like II"/>
    <property type="match status" value="1"/>
</dbReference>
<protein>
    <submittedName>
        <fullName evidence="2">TRAP transporter solute receptor, TAXI family</fullName>
    </submittedName>
</protein>
<reference evidence="3" key="1">
    <citation type="journal article" date="2016" name="Genome Announc.">
        <title>Complete genome sequence of Alkaliphilus metalliredigens strain QYMF, an alkaliphilic and metal-reducing bacterium isolated from borax-contaminated leachate ponds.</title>
        <authorList>
            <person name="Hwang C."/>
            <person name="Copeland A."/>
            <person name="Lucas S."/>
            <person name="Lapidus A."/>
            <person name="Barry K."/>
            <person name="Detter J.C."/>
            <person name="Glavina Del Rio T."/>
            <person name="Hammon N."/>
            <person name="Israni S."/>
            <person name="Dalin E."/>
            <person name="Tice H."/>
            <person name="Pitluck S."/>
            <person name="Chertkov O."/>
            <person name="Brettin T."/>
            <person name="Bruce D."/>
            <person name="Han C."/>
            <person name="Schmutz J."/>
            <person name="Larimer F."/>
            <person name="Land M.L."/>
            <person name="Hauser L."/>
            <person name="Kyrpides N."/>
            <person name="Mikhailova N."/>
            <person name="Ye Q."/>
            <person name="Zhou J."/>
            <person name="Richardson P."/>
            <person name="Fields M.W."/>
        </authorList>
    </citation>
    <scope>NUCLEOTIDE SEQUENCE [LARGE SCALE GENOMIC DNA]</scope>
    <source>
        <strain evidence="3">QYMF</strain>
    </source>
</reference>
<proteinExistence type="predicted"/>
<dbReference type="eggNOG" id="COG2358">
    <property type="taxonomic scope" value="Bacteria"/>
</dbReference>
<dbReference type="NCBIfam" id="TIGR02122">
    <property type="entry name" value="TRAP_TAXI"/>
    <property type="match status" value="1"/>
</dbReference>
<dbReference type="Gene3D" id="3.40.190.10">
    <property type="entry name" value="Periplasmic binding protein-like II"/>
    <property type="match status" value="2"/>
</dbReference>
<keyword evidence="2" id="KW-0675">Receptor</keyword>
<dbReference type="InterPro" id="IPR011852">
    <property type="entry name" value="TRAP_TAXI"/>
</dbReference>
<dbReference type="KEGG" id="amt:Amet_4703"/>
<dbReference type="HOGENOM" id="CLU_033215_4_1_9"/>
<keyword evidence="1" id="KW-0732">Signal</keyword>
<dbReference type="EMBL" id="CP000724">
    <property type="protein sequence ID" value="ABR50771.1"/>
    <property type="molecule type" value="Genomic_DNA"/>
</dbReference>
<dbReference type="Pfam" id="PF16868">
    <property type="entry name" value="NMT1_3"/>
    <property type="match status" value="1"/>
</dbReference>
<sequence length="328" mass="34383">MKKSKFIYVLLACLLLVSAFAVGCSTDTGTGGGEEATPSRLAIATGGTTGTYYPLGGAFANIINENVDNVSANAESTGASVENVNLLNAGDVDFAMVQNDISYYAFNGAEMFDEHDPLTNLQGLATLYPEIIQIVADGSAGINSVEDLKGKRVAVGAPGSGTEANARQILAAYGLTYDDIQADFLSFGEAADNLKDGHVQAAFVTAGTPTAAITDLSTTHNINLVPVPSDMAQALIAEYPFYAEVVIPAGTYRNQDTDVNAVAVMAMLAVRADLSEDLVYDITKSLFENLDSLSAAHARGGDVTLDTALEGMSLEVHPGAQRYFDEVK</sequence>
<keyword evidence="3" id="KW-1185">Reference proteome</keyword>
<dbReference type="Proteomes" id="UP000001572">
    <property type="component" value="Chromosome"/>
</dbReference>
<dbReference type="PROSITE" id="PS51257">
    <property type="entry name" value="PROKAR_LIPOPROTEIN"/>
    <property type="match status" value="1"/>
</dbReference>
<dbReference type="PANTHER" id="PTHR42941">
    <property type="entry name" value="SLL1037 PROTEIN"/>
    <property type="match status" value="1"/>
</dbReference>
<organism evidence="2 3">
    <name type="scientific">Alkaliphilus metalliredigens (strain QYMF)</name>
    <dbReference type="NCBI Taxonomy" id="293826"/>
    <lineage>
        <taxon>Bacteria</taxon>
        <taxon>Bacillati</taxon>
        <taxon>Bacillota</taxon>
        <taxon>Clostridia</taxon>
        <taxon>Peptostreptococcales</taxon>
        <taxon>Natronincolaceae</taxon>
        <taxon>Alkaliphilus</taxon>
    </lineage>
</organism>
<evidence type="ECO:0000313" key="3">
    <source>
        <dbReference type="Proteomes" id="UP000001572"/>
    </source>
</evidence>
<evidence type="ECO:0000313" key="2">
    <source>
        <dbReference type="EMBL" id="ABR50771.1"/>
    </source>
</evidence>
<feature type="chain" id="PRO_5002700850" evidence="1">
    <location>
        <begin position="22"/>
        <end position="328"/>
    </location>
</feature>